<dbReference type="GO" id="GO:0005509">
    <property type="term" value="F:calcium ion binding"/>
    <property type="evidence" value="ECO:0007669"/>
    <property type="project" value="InterPro"/>
</dbReference>
<dbReference type="AlphaFoldDB" id="A0A4P9VZF2"/>
<evidence type="ECO:0000259" key="3">
    <source>
        <dbReference type="PROSITE" id="PS50222"/>
    </source>
</evidence>
<dbReference type="PANTHER" id="PTHR31495">
    <property type="entry name" value="PEROXYGENASE 3-RELATED"/>
    <property type="match status" value="1"/>
</dbReference>
<dbReference type="Gene3D" id="1.10.238.10">
    <property type="entry name" value="EF-hand"/>
    <property type="match status" value="1"/>
</dbReference>
<accession>A0A4P9VZF2</accession>
<gene>
    <name evidence="4" type="ORF">BDK51DRAFT_6243</name>
</gene>
<dbReference type="PANTHER" id="PTHR31495:SF20">
    <property type="entry name" value="CALEOSIN-RELATED FAMILY PROTEIN"/>
    <property type="match status" value="1"/>
</dbReference>
<dbReference type="GO" id="GO:0004497">
    <property type="term" value="F:monooxygenase activity"/>
    <property type="evidence" value="ECO:0007669"/>
    <property type="project" value="TreeGrafter"/>
</dbReference>
<feature type="non-terminal residue" evidence="4">
    <location>
        <position position="226"/>
    </location>
</feature>
<dbReference type="OrthoDB" id="640742at2759"/>
<dbReference type="Proteomes" id="UP000269721">
    <property type="component" value="Unassembled WGS sequence"/>
</dbReference>
<protein>
    <submittedName>
        <fullName evidence="4">Caleosin</fullName>
    </submittedName>
</protein>
<feature type="domain" description="EF-hand" evidence="3">
    <location>
        <begin position="140"/>
        <end position="175"/>
    </location>
</feature>
<proteinExistence type="inferred from homology"/>
<sequence>GIVTVADKAPITFKMHLPEDLDNKLANPGLPRASIAPDADHPNGSEDAPRKDMSVLQQHIEFFDRSKSGTIYPWETYSGMRSLGFNMPFSALASVIINGSFSYPTSSSYIPSPFFPITVENIHRGKHGSDTGVYDTEGRFIPEKFEEIFSKFDVGNKGGLTFSEFYEMTVSMRVTQDFFGWFAAKFEWGTLYLLGQKDGIVPKEVIRRQYDGTLFYEIERKGQEKK</sequence>
<feature type="region of interest" description="Disordered" evidence="2">
    <location>
        <begin position="26"/>
        <end position="50"/>
    </location>
</feature>
<evidence type="ECO:0000313" key="5">
    <source>
        <dbReference type="Proteomes" id="UP000269721"/>
    </source>
</evidence>
<dbReference type="SUPFAM" id="SSF47473">
    <property type="entry name" value="EF-hand"/>
    <property type="match status" value="1"/>
</dbReference>
<keyword evidence="5" id="KW-1185">Reference proteome</keyword>
<dbReference type="InterPro" id="IPR011992">
    <property type="entry name" value="EF-hand-dom_pair"/>
</dbReference>
<feature type="non-terminal residue" evidence="4">
    <location>
        <position position="1"/>
    </location>
</feature>
<feature type="compositionally biased region" description="Basic and acidic residues" evidence="2">
    <location>
        <begin position="38"/>
        <end position="50"/>
    </location>
</feature>
<dbReference type="Pfam" id="PF05042">
    <property type="entry name" value="Caleosin"/>
    <property type="match status" value="1"/>
</dbReference>
<evidence type="ECO:0000313" key="4">
    <source>
        <dbReference type="EMBL" id="RKO83730.1"/>
    </source>
</evidence>
<organism evidence="4 5">
    <name type="scientific">Blyttiomyces helicus</name>
    <dbReference type="NCBI Taxonomy" id="388810"/>
    <lineage>
        <taxon>Eukaryota</taxon>
        <taxon>Fungi</taxon>
        <taxon>Fungi incertae sedis</taxon>
        <taxon>Chytridiomycota</taxon>
        <taxon>Chytridiomycota incertae sedis</taxon>
        <taxon>Chytridiomycetes</taxon>
        <taxon>Chytridiomycetes incertae sedis</taxon>
        <taxon>Blyttiomyces</taxon>
    </lineage>
</organism>
<reference evidence="5" key="1">
    <citation type="journal article" date="2018" name="Nat. Microbiol.">
        <title>Leveraging single-cell genomics to expand the fungal tree of life.</title>
        <authorList>
            <person name="Ahrendt S.R."/>
            <person name="Quandt C.A."/>
            <person name="Ciobanu D."/>
            <person name="Clum A."/>
            <person name="Salamov A."/>
            <person name="Andreopoulos B."/>
            <person name="Cheng J.F."/>
            <person name="Woyke T."/>
            <person name="Pelin A."/>
            <person name="Henrissat B."/>
            <person name="Reynolds N.K."/>
            <person name="Benny G.L."/>
            <person name="Smith M.E."/>
            <person name="James T.Y."/>
            <person name="Grigoriev I.V."/>
        </authorList>
    </citation>
    <scope>NUCLEOTIDE SEQUENCE [LARGE SCALE GENOMIC DNA]</scope>
</reference>
<dbReference type="EMBL" id="ML000906">
    <property type="protein sequence ID" value="RKO83730.1"/>
    <property type="molecule type" value="Genomic_DNA"/>
</dbReference>
<dbReference type="PROSITE" id="PS50222">
    <property type="entry name" value="EF_HAND_2"/>
    <property type="match status" value="1"/>
</dbReference>
<name>A0A4P9VZF2_9FUNG</name>
<dbReference type="InterPro" id="IPR007736">
    <property type="entry name" value="Caleosin-related"/>
</dbReference>
<evidence type="ECO:0000256" key="1">
    <source>
        <dbReference type="ARBA" id="ARBA00006765"/>
    </source>
</evidence>
<evidence type="ECO:0000256" key="2">
    <source>
        <dbReference type="SAM" id="MobiDB-lite"/>
    </source>
</evidence>
<comment type="similarity">
    <text evidence="1">Belongs to the caleosin family.</text>
</comment>
<dbReference type="InterPro" id="IPR002048">
    <property type="entry name" value="EF_hand_dom"/>
</dbReference>